<comment type="caution">
    <text evidence="2">The sequence shown here is derived from an EMBL/GenBank/DDBJ whole genome shotgun (WGS) entry which is preliminary data.</text>
</comment>
<dbReference type="RefSeq" id="WP_344514115.1">
    <property type="nucleotide sequence ID" value="NZ_BAAATU010000029.1"/>
</dbReference>
<dbReference type="EMBL" id="JBHSPU010000025">
    <property type="protein sequence ID" value="MFC5917275.1"/>
    <property type="molecule type" value="Genomic_DNA"/>
</dbReference>
<dbReference type="InterPro" id="IPR036291">
    <property type="entry name" value="NAD(P)-bd_dom_sf"/>
</dbReference>
<dbReference type="SUPFAM" id="SSF51735">
    <property type="entry name" value="NAD(P)-binding Rossmann-fold domains"/>
    <property type="match status" value="1"/>
</dbReference>
<reference evidence="3" key="1">
    <citation type="journal article" date="2019" name="Int. J. Syst. Evol. Microbiol.">
        <title>The Global Catalogue of Microorganisms (GCM) 10K type strain sequencing project: providing services to taxonomists for standard genome sequencing and annotation.</title>
        <authorList>
            <consortium name="The Broad Institute Genomics Platform"/>
            <consortium name="The Broad Institute Genome Sequencing Center for Infectious Disease"/>
            <person name="Wu L."/>
            <person name="Ma J."/>
        </authorList>
    </citation>
    <scope>NUCLEOTIDE SEQUENCE [LARGE SCALE GENOMIC DNA]</scope>
    <source>
        <strain evidence="3">JCM 4147</strain>
    </source>
</reference>
<gene>
    <name evidence="2" type="ORF">ACFP1B_28170</name>
</gene>
<evidence type="ECO:0000313" key="2">
    <source>
        <dbReference type="EMBL" id="MFC5917275.1"/>
    </source>
</evidence>
<feature type="region of interest" description="Disordered" evidence="1">
    <location>
        <begin position="137"/>
        <end position="169"/>
    </location>
</feature>
<proteinExistence type="predicted"/>
<keyword evidence="3" id="KW-1185">Reference proteome</keyword>
<dbReference type="Proteomes" id="UP001596200">
    <property type="component" value="Unassembled WGS sequence"/>
</dbReference>
<accession>A0ABW1GU54</accession>
<sequence>MPAFRGAVLVTGSTRGTVAPLRIGVLGAAATAPRRMPPTCAAVPETCVTAVATRTPGHAGNHAAEYGCAAVTPYNVLLDRIGVDAPYTPTPFSPYAHRIRRALLVARHVVVERPPTGGPGEAAEPAAARSLVLTDDVTFVPPRRPSPDHRAAGRVRDRRAPVRERHESV</sequence>
<feature type="compositionally biased region" description="Basic and acidic residues" evidence="1">
    <location>
        <begin position="145"/>
        <end position="169"/>
    </location>
</feature>
<evidence type="ECO:0000313" key="3">
    <source>
        <dbReference type="Proteomes" id="UP001596200"/>
    </source>
</evidence>
<protein>
    <submittedName>
        <fullName evidence="2">Uncharacterized protein</fullName>
    </submittedName>
</protein>
<evidence type="ECO:0000256" key="1">
    <source>
        <dbReference type="SAM" id="MobiDB-lite"/>
    </source>
</evidence>
<dbReference type="Gene3D" id="3.40.50.720">
    <property type="entry name" value="NAD(P)-binding Rossmann-like Domain"/>
    <property type="match status" value="1"/>
</dbReference>
<organism evidence="2 3">
    <name type="scientific">Streptomyces pulveraceus</name>
    <dbReference type="NCBI Taxonomy" id="68258"/>
    <lineage>
        <taxon>Bacteria</taxon>
        <taxon>Bacillati</taxon>
        <taxon>Actinomycetota</taxon>
        <taxon>Actinomycetes</taxon>
        <taxon>Kitasatosporales</taxon>
        <taxon>Streptomycetaceae</taxon>
        <taxon>Streptomyces</taxon>
    </lineage>
</organism>
<name>A0ABW1GU54_9ACTN</name>